<evidence type="ECO:0000256" key="3">
    <source>
        <dbReference type="ARBA" id="ARBA00022801"/>
    </source>
</evidence>
<dbReference type="GO" id="GO:0016787">
    <property type="term" value="F:hydrolase activity"/>
    <property type="evidence" value="ECO:0007669"/>
    <property type="project" value="UniProtKB-KW"/>
</dbReference>
<comment type="cofactor">
    <cofactor evidence="1">
        <name>Zn(2+)</name>
        <dbReference type="ChEBI" id="CHEBI:29105"/>
    </cofactor>
</comment>
<keyword evidence="2" id="KW-0479">Metal-binding</keyword>
<keyword evidence="8" id="KW-1185">Reference proteome</keyword>
<dbReference type="Pfam" id="PF00753">
    <property type="entry name" value="Lactamase_B"/>
    <property type="match status" value="1"/>
</dbReference>
<name>A0A0K1PB13_9BACT</name>
<dbReference type="KEGG" id="vin:AKJ08_0998"/>
<dbReference type="GO" id="GO:0046872">
    <property type="term" value="F:metal ion binding"/>
    <property type="evidence" value="ECO:0007669"/>
    <property type="project" value="UniProtKB-KW"/>
</dbReference>
<dbReference type="Proteomes" id="UP000055590">
    <property type="component" value="Chromosome"/>
</dbReference>
<organism evidence="7 8">
    <name type="scientific">Vulgatibacter incomptus</name>
    <dbReference type="NCBI Taxonomy" id="1391653"/>
    <lineage>
        <taxon>Bacteria</taxon>
        <taxon>Pseudomonadati</taxon>
        <taxon>Myxococcota</taxon>
        <taxon>Myxococcia</taxon>
        <taxon>Myxococcales</taxon>
        <taxon>Cystobacterineae</taxon>
        <taxon>Vulgatibacteraceae</taxon>
        <taxon>Vulgatibacter</taxon>
    </lineage>
</organism>
<dbReference type="InterPro" id="IPR036866">
    <property type="entry name" value="RibonucZ/Hydroxyglut_hydro"/>
</dbReference>
<accession>A0A0K1PB13</accession>
<gene>
    <name evidence="7" type="ORF">AKJ08_0998</name>
</gene>
<dbReference type="SMART" id="SM00849">
    <property type="entry name" value="Lactamase_B"/>
    <property type="match status" value="1"/>
</dbReference>
<dbReference type="PATRIC" id="fig|1391653.3.peg.1021"/>
<dbReference type="InterPro" id="IPR001279">
    <property type="entry name" value="Metallo-B-lactamas"/>
</dbReference>
<proteinExistence type="predicted"/>
<feature type="domain" description="Metallo-beta-lactamase" evidence="6">
    <location>
        <begin position="25"/>
        <end position="204"/>
    </location>
</feature>
<dbReference type="PANTHER" id="PTHR46233">
    <property type="entry name" value="HYDROXYACYLGLUTATHIONE HYDROLASE GLOC"/>
    <property type="match status" value="1"/>
</dbReference>
<dbReference type="PANTHER" id="PTHR46233:SF3">
    <property type="entry name" value="HYDROXYACYLGLUTATHIONE HYDROLASE GLOC"/>
    <property type="match status" value="1"/>
</dbReference>
<protein>
    <submittedName>
        <fullName evidence="7">Hydroxyacylglutathione hydrolase</fullName>
    </submittedName>
</protein>
<evidence type="ECO:0000256" key="5">
    <source>
        <dbReference type="SAM" id="MobiDB-lite"/>
    </source>
</evidence>
<evidence type="ECO:0000259" key="6">
    <source>
        <dbReference type="SMART" id="SM00849"/>
    </source>
</evidence>
<evidence type="ECO:0000256" key="1">
    <source>
        <dbReference type="ARBA" id="ARBA00001947"/>
    </source>
</evidence>
<keyword evidence="3 7" id="KW-0378">Hydrolase</keyword>
<dbReference type="EMBL" id="CP012332">
    <property type="protein sequence ID" value="AKU90611.1"/>
    <property type="molecule type" value="Genomic_DNA"/>
</dbReference>
<feature type="region of interest" description="Disordered" evidence="5">
    <location>
        <begin position="203"/>
        <end position="234"/>
    </location>
</feature>
<dbReference type="InterPro" id="IPR051453">
    <property type="entry name" value="MBL_Glyoxalase_II"/>
</dbReference>
<evidence type="ECO:0000256" key="4">
    <source>
        <dbReference type="ARBA" id="ARBA00022833"/>
    </source>
</evidence>
<dbReference type="CDD" id="cd06262">
    <property type="entry name" value="metallo-hydrolase-like_MBL-fold"/>
    <property type="match status" value="1"/>
</dbReference>
<dbReference type="STRING" id="1391653.AKJ08_0998"/>
<dbReference type="AlphaFoldDB" id="A0A0K1PB13"/>
<dbReference type="Gene3D" id="3.60.15.10">
    <property type="entry name" value="Ribonuclease Z/Hydroxyacylglutathione hydrolase-like"/>
    <property type="match status" value="1"/>
</dbReference>
<reference evidence="7 8" key="1">
    <citation type="submission" date="2015-08" db="EMBL/GenBank/DDBJ databases">
        <authorList>
            <person name="Babu N.S."/>
            <person name="Beckwith C.J."/>
            <person name="Beseler K.G."/>
            <person name="Brison A."/>
            <person name="Carone J.V."/>
            <person name="Caskin T.P."/>
            <person name="Diamond M."/>
            <person name="Durham M.E."/>
            <person name="Foxe J.M."/>
            <person name="Go M."/>
            <person name="Henderson B.A."/>
            <person name="Jones I.B."/>
            <person name="McGettigan J.A."/>
            <person name="Micheletti S.J."/>
            <person name="Nasrallah M.E."/>
            <person name="Ortiz D."/>
            <person name="Piller C.R."/>
            <person name="Privatt S.R."/>
            <person name="Schneider S.L."/>
            <person name="Sharp S."/>
            <person name="Smith T.C."/>
            <person name="Stanton J.D."/>
            <person name="Ullery H.E."/>
            <person name="Wilson R.J."/>
            <person name="Serrano M.G."/>
            <person name="Buck G."/>
            <person name="Lee V."/>
            <person name="Wang Y."/>
            <person name="Carvalho R."/>
            <person name="Voegtly L."/>
            <person name="Shi R."/>
            <person name="Duckworth R."/>
            <person name="Johnson A."/>
            <person name="Loviza R."/>
            <person name="Walstead R."/>
            <person name="Shah Z."/>
            <person name="Kiflezghi M."/>
            <person name="Wade K."/>
            <person name="Ball S.L."/>
            <person name="Bradley K.W."/>
            <person name="Asai D.J."/>
            <person name="Bowman C.A."/>
            <person name="Russell D.A."/>
            <person name="Pope W.H."/>
            <person name="Jacobs-Sera D."/>
            <person name="Hendrix R.W."/>
            <person name="Hatfull G.F."/>
        </authorList>
    </citation>
    <scope>NUCLEOTIDE SEQUENCE [LARGE SCALE GENOMIC DNA]</scope>
    <source>
        <strain evidence="7 8">DSM 27710</strain>
    </source>
</reference>
<keyword evidence="4" id="KW-0862">Zinc</keyword>
<evidence type="ECO:0000313" key="7">
    <source>
        <dbReference type="EMBL" id="AKU90611.1"/>
    </source>
</evidence>
<dbReference type="SUPFAM" id="SSF56281">
    <property type="entry name" value="Metallo-hydrolase/oxidoreductase"/>
    <property type="match status" value="1"/>
</dbReference>
<sequence length="234" mass="25753">MERRGRSADLMDKPIVAWATVGPFRQNSYVLGDPVTKDAVLVDPGDEPKAIEAVLEREGLTPRFILNTHAHIDHVGAVHHFQQKWKLPFYLHPGDRDWLEALPLQGRMFDVPTSPIPHVDRWIADGETIAFGGKRIEVIHTPGHTPGGCCLLLRDDGILFTGDTIFAGSIGRTDFPGGSLEELLASIREKLFPLGDEVTFYSGHGPPSTLGKERRDNPFVGENATGSGRGKKYV</sequence>
<evidence type="ECO:0000256" key="2">
    <source>
        <dbReference type="ARBA" id="ARBA00022723"/>
    </source>
</evidence>
<evidence type="ECO:0000313" key="8">
    <source>
        <dbReference type="Proteomes" id="UP000055590"/>
    </source>
</evidence>